<evidence type="ECO:0000313" key="16">
    <source>
        <dbReference type="EMBL" id="CAF9910820.1"/>
    </source>
</evidence>
<feature type="region of interest" description="Disordered" evidence="14">
    <location>
        <begin position="1"/>
        <end position="58"/>
    </location>
</feature>
<evidence type="ECO:0000256" key="9">
    <source>
        <dbReference type="ARBA" id="ARBA00023284"/>
    </source>
</evidence>
<evidence type="ECO:0000256" key="11">
    <source>
        <dbReference type="ARBA" id="ARBA00038489"/>
    </source>
</evidence>
<organism evidence="16 17">
    <name type="scientific">Gomphillus americanus</name>
    <dbReference type="NCBI Taxonomy" id="1940652"/>
    <lineage>
        <taxon>Eukaryota</taxon>
        <taxon>Fungi</taxon>
        <taxon>Dikarya</taxon>
        <taxon>Ascomycota</taxon>
        <taxon>Pezizomycotina</taxon>
        <taxon>Lecanoromycetes</taxon>
        <taxon>OSLEUM clade</taxon>
        <taxon>Ostropomycetidae</taxon>
        <taxon>Ostropales</taxon>
        <taxon>Graphidaceae</taxon>
        <taxon>Gomphilloideae</taxon>
        <taxon>Gomphillus</taxon>
    </lineage>
</organism>
<proteinExistence type="inferred from homology"/>
<sequence>MVELRKRKTPTQPAPPPPAKKRSSSSVKSAIDKVKAVVADKKEEPAATSSSGSKGFPTVGSTIALDEFGGEVETHDGQKTSLKKLVEESTGGVVLFTYPKASTPGCTKQACLFRDDYTPLTATGFSIFGLSRDSPKSNTTFKTKQNLPYTLLCDPVGTLVSAIGLGTKGKSTATRGVFVVDKSGKVLAAEAGGPEPTVQVVKKLVTSGGHSAAPVTASELAPAAEKDNDVKQAETAAQVADSAVAAKIDPPTPLPAAAPEPQSTTDQ</sequence>
<feature type="compositionally biased region" description="Low complexity" evidence="14">
    <location>
        <begin position="233"/>
        <end position="246"/>
    </location>
</feature>
<feature type="region of interest" description="Disordered" evidence="14">
    <location>
        <begin position="211"/>
        <end position="267"/>
    </location>
</feature>
<keyword evidence="8" id="KW-0539">Nucleus</keyword>
<keyword evidence="7" id="KW-1015">Disulfide bond</keyword>
<dbReference type="Proteomes" id="UP000664169">
    <property type="component" value="Unassembled WGS sequence"/>
</dbReference>
<keyword evidence="5" id="KW-0049">Antioxidant</keyword>
<evidence type="ECO:0000259" key="15">
    <source>
        <dbReference type="PROSITE" id="PS51352"/>
    </source>
</evidence>
<comment type="subcellular location">
    <subcellularLocation>
        <location evidence="1">Nucleus</location>
    </subcellularLocation>
</comment>
<dbReference type="EMBL" id="CAJPDQ010000006">
    <property type="protein sequence ID" value="CAF9910820.1"/>
    <property type="molecule type" value="Genomic_DNA"/>
</dbReference>
<dbReference type="PANTHER" id="PTHR42801">
    <property type="entry name" value="THIOREDOXIN-DEPENDENT PEROXIDE REDUCTASE"/>
    <property type="match status" value="1"/>
</dbReference>
<evidence type="ECO:0000256" key="3">
    <source>
        <dbReference type="ARBA" id="ARBA00013017"/>
    </source>
</evidence>
<dbReference type="InterPro" id="IPR000866">
    <property type="entry name" value="AhpC/TSA"/>
</dbReference>
<dbReference type="PANTHER" id="PTHR42801:SF23">
    <property type="entry name" value="PEROXIREDOXIN DOT5"/>
    <property type="match status" value="1"/>
</dbReference>
<evidence type="ECO:0000256" key="10">
    <source>
        <dbReference type="ARBA" id="ARBA00032824"/>
    </source>
</evidence>
<keyword evidence="17" id="KW-1185">Reference proteome</keyword>
<dbReference type="Pfam" id="PF00578">
    <property type="entry name" value="AhpC-TSA"/>
    <property type="match status" value="1"/>
</dbReference>
<gene>
    <name evidence="16" type="ORF">GOMPHAMPRED_007191</name>
</gene>
<name>A0A8H3IC96_9LECA</name>
<protein>
    <recommendedName>
        <fullName evidence="3">thioredoxin-dependent peroxiredoxin</fullName>
        <ecNumber evidence="3">1.11.1.24</ecNumber>
    </recommendedName>
    <alternativeName>
        <fullName evidence="13">Nuclear thiol peroxidase</fullName>
    </alternativeName>
    <alternativeName>
        <fullName evidence="10">Thioredoxin peroxidase</fullName>
    </alternativeName>
</protein>
<evidence type="ECO:0000256" key="8">
    <source>
        <dbReference type="ARBA" id="ARBA00023242"/>
    </source>
</evidence>
<keyword evidence="6" id="KW-0560">Oxidoreductase</keyword>
<dbReference type="SUPFAM" id="SSF52833">
    <property type="entry name" value="Thioredoxin-like"/>
    <property type="match status" value="1"/>
</dbReference>
<keyword evidence="9" id="KW-0676">Redox-active center</keyword>
<dbReference type="OrthoDB" id="338622at2759"/>
<evidence type="ECO:0000256" key="6">
    <source>
        <dbReference type="ARBA" id="ARBA00023002"/>
    </source>
</evidence>
<comment type="catalytic activity">
    <reaction evidence="12">
        <text>a hydroperoxide + [thioredoxin]-dithiol = an alcohol + [thioredoxin]-disulfide + H2O</text>
        <dbReference type="Rhea" id="RHEA:62620"/>
        <dbReference type="Rhea" id="RHEA-COMP:10698"/>
        <dbReference type="Rhea" id="RHEA-COMP:10700"/>
        <dbReference type="ChEBI" id="CHEBI:15377"/>
        <dbReference type="ChEBI" id="CHEBI:29950"/>
        <dbReference type="ChEBI" id="CHEBI:30879"/>
        <dbReference type="ChEBI" id="CHEBI:35924"/>
        <dbReference type="ChEBI" id="CHEBI:50058"/>
        <dbReference type="EC" id="1.11.1.24"/>
    </reaction>
</comment>
<dbReference type="AlphaFoldDB" id="A0A8H3IC96"/>
<dbReference type="GO" id="GO:0005634">
    <property type="term" value="C:nucleus"/>
    <property type="evidence" value="ECO:0007669"/>
    <property type="project" value="UniProtKB-SubCell"/>
</dbReference>
<dbReference type="GO" id="GO:0034599">
    <property type="term" value="P:cellular response to oxidative stress"/>
    <property type="evidence" value="ECO:0007669"/>
    <property type="project" value="UniProtKB-ARBA"/>
</dbReference>
<dbReference type="GO" id="GO:0008379">
    <property type="term" value="F:thioredoxin peroxidase activity"/>
    <property type="evidence" value="ECO:0007669"/>
    <property type="project" value="TreeGrafter"/>
</dbReference>
<evidence type="ECO:0000256" key="5">
    <source>
        <dbReference type="ARBA" id="ARBA00022862"/>
    </source>
</evidence>
<dbReference type="FunFam" id="3.40.30.10:FF:000157">
    <property type="entry name" value="DOT5p Nuclear thiol peroxidase"/>
    <property type="match status" value="1"/>
</dbReference>
<dbReference type="GO" id="GO:0045454">
    <property type="term" value="P:cell redox homeostasis"/>
    <property type="evidence" value="ECO:0007669"/>
    <property type="project" value="TreeGrafter"/>
</dbReference>
<keyword evidence="4" id="KW-0575">Peroxidase</keyword>
<dbReference type="InterPro" id="IPR050924">
    <property type="entry name" value="Peroxiredoxin_BCP/PrxQ"/>
</dbReference>
<evidence type="ECO:0000256" key="1">
    <source>
        <dbReference type="ARBA" id="ARBA00004123"/>
    </source>
</evidence>
<evidence type="ECO:0000256" key="7">
    <source>
        <dbReference type="ARBA" id="ARBA00023157"/>
    </source>
</evidence>
<dbReference type="PROSITE" id="PS51352">
    <property type="entry name" value="THIOREDOXIN_2"/>
    <property type="match status" value="1"/>
</dbReference>
<feature type="domain" description="Thioredoxin" evidence="15">
    <location>
        <begin position="36"/>
        <end position="206"/>
    </location>
</feature>
<evidence type="ECO:0000256" key="2">
    <source>
        <dbReference type="ARBA" id="ARBA00011245"/>
    </source>
</evidence>
<comment type="similarity">
    <text evidence="11">Belongs to the peroxiredoxin family. BCP/PrxQ subfamily.</text>
</comment>
<dbReference type="EC" id="1.11.1.24" evidence="3"/>
<dbReference type="InterPro" id="IPR036249">
    <property type="entry name" value="Thioredoxin-like_sf"/>
</dbReference>
<dbReference type="CDD" id="cd03017">
    <property type="entry name" value="PRX_BCP"/>
    <property type="match status" value="1"/>
</dbReference>
<evidence type="ECO:0000256" key="14">
    <source>
        <dbReference type="SAM" id="MobiDB-lite"/>
    </source>
</evidence>
<evidence type="ECO:0000256" key="4">
    <source>
        <dbReference type="ARBA" id="ARBA00022559"/>
    </source>
</evidence>
<reference evidence="16" key="1">
    <citation type="submission" date="2021-03" db="EMBL/GenBank/DDBJ databases">
        <authorList>
            <person name="Tagirdzhanova G."/>
        </authorList>
    </citation>
    <scope>NUCLEOTIDE SEQUENCE</scope>
</reference>
<comment type="subunit">
    <text evidence="2">Monomer.</text>
</comment>
<comment type="caution">
    <text evidence="16">The sequence shown here is derived from an EMBL/GenBank/DDBJ whole genome shotgun (WGS) entry which is preliminary data.</text>
</comment>
<evidence type="ECO:0000256" key="13">
    <source>
        <dbReference type="ARBA" id="ARBA00077538"/>
    </source>
</evidence>
<accession>A0A8H3IC96</accession>
<dbReference type="Gene3D" id="3.40.30.10">
    <property type="entry name" value="Glutaredoxin"/>
    <property type="match status" value="1"/>
</dbReference>
<evidence type="ECO:0000313" key="17">
    <source>
        <dbReference type="Proteomes" id="UP000664169"/>
    </source>
</evidence>
<evidence type="ECO:0000256" key="12">
    <source>
        <dbReference type="ARBA" id="ARBA00049091"/>
    </source>
</evidence>
<feature type="compositionally biased region" description="Basic and acidic residues" evidence="14">
    <location>
        <begin position="30"/>
        <end position="45"/>
    </location>
</feature>
<dbReference type="InterPro" id="IPR013766">
    <property type="entry name" value="Thioredoxin_domain"/>
</dbReference>
<dbReference type="GO" id="GO:0005737">
    <property type="term" value="C:cytoplasm"/>
    <property type="evidence" value="ECO:0007669"/>
    <property type="project" value="TreeGrafter"/>
</dbReference>